<dbReference type="NCBIfam" id="TIGR00231">
    <property type="entry name" value="small_GTP"/>
    <property type="match status" value="1"/>
</dbReference>
<keyword evidence="1" id="KW-0547">Nucleotide-binding</keyword>
<dbReference type="PROSITE" id="PS51421">
    <property type="entry name" value="RAS"/>
    <property type="match status" value="1"/>
</dbReference>
<dbReference type="OMA" id="HERERSW"/>
<dbReference type="InterPro" id="IPR020849">
    <property type="entry name" value="Small_GTPase_Ras-type"/>
</dbReference>
<keyword evidence="3" id="KW-1185">Reference proteome</keyword>
<dbReference type="GO" id="GO:0003924">
    <property type="term" value="F:GTPase activity"/>
    <property type="evidence" value="ECO:0007669"/>
    <property type="project" value="InterPro"/>
</dbReference>
<dbReference type="GO" id="GO:0016020">
    <property type="term" value="C:membrane"/>
    <property type="evidence" value="ECO:0007669"/>
    <property type="project" value="InterPro"/>
</dbReference>
<evidence type="ECO:0000313" key="4">
    <source>
        <dbReference type="WBParaSite" id="nRc.2.0.1.t25312-RA"/>
    </source>
</evidence>
<dbReference type="WBParaSite" id="nRc.2.0.1.t25312-RA">
    <property type="protein sequence ID" value="nRc.2.0.1.t25312-RA"/>
    <property type="gene ID" value="nRc.2.0.1.g25312"/>
</dbReference>
<dbReference type="InterPro" id="IPR001806">
    <property type="entry name" value="Small_GTPase"/>
</dbReference>
<evidence type="ECO:0000256" key="2">
    <source>
        <dbReference type="ARBA" id="ARBA00023134"/>
    </source>
</evidence>
<dbReference type="PROSITE" id="PS51419">
    <property type="entry name" value="RAB"/>
    <property type="match status" value="1"/>
</dbReference>
<evidence type="ECO:0000256" key="1">
    <source>
        <dbReference type="ARBA" id="ARBA00022741"/>
    </source>
</evidence>
<dbReference type="SMART" id="SM00175">
    <property type="entry name" value="RAB"/>
    <property type="match status" value="1"/>
</dbReference>
<dbReference type="SMART" id="SM00173">
    <property type="entry name" value="RAS"/>
    <property type="match status" value="1"/>
</dbReference>
<organism evidence="3 4">
    <name type="scientific">Romanomermis culicivorax</name>
    <name type="common">Nematode worm</name>
    <dbReference type="NCBI Taxonomy" id="13658"/>
    <lineage>
        <taxon>Eukaryota</taxon>
        <taxon>Metazoa</taxon>
        <taxon>Ecdysozoa</taxon>
        <taxon>Nematoda</taxon>
        <taxon>Enoplea</taxon>
        <taxon>Dorylaimia</taxon>
        <taxon>Mermithida</taxon>
        <taxon>Mermithoidea</taxon>
        <taxon>Mermithidae</taxon>
        <taxon>Romanomermis</taxon>
    </lineage>
</organism>
<dbReference type="GO" id="GO:0007165">
    <property type="term" value="P:signal transduction"/>
    <property type="evidence" value="ECO:0007669"/>
    <property type="project" value="InterPro"/>
</dbReference>
<sequence length="195" mass="22119">MDDDEILEIGEDTNKLVPSTSNARYRPVSGDNSVPRPLQVERRIAFLGHCSVGKSSIIAQFIDDHFPENYDPTIATTYTKNFHFRGRSFILHLADTAGQDEFSLEVSGCPVDVHAYILVYAINCRRSFQVVQYIYSKIIDTLGVANFPLTLVANKMDLPVKERKVSSEEGRRLAEKWNTFSCPNEWQCLQLELVS</sequence>
<protein>
    <submittedName>
        <fullName evidence="4">GTP-binding protein Rheb</fullName>
    </submittedName>
</protein>
<dbReference type="SUPFAM" id="SSF52540">
    <property type="entry name" value="P-loop containing nucleoside triphosphate hydrolases"/>
    <property type="match status" value="1"/>
</dbReference>
<dbReference type="InterPro" id="IPR005225">
    <property type="entry name" value="Small_GTP-bd"/>
</dbReference>
<name>A0A915JGQ6_ROMCU</name>
<dbReference type="Gene3D" id="3.40.50.300">
    <property type="entry name" value="P-loop containing nucleotide triphosphate hydrolases"/>
    <property type="match status" value="1"/>
</dbReference>
<dbReference type="Proteomes" id="UP000887565">
    <property type="component" value="Unplaced"/>
</dbReference>
<reference evidence="4" key="1">
    <citation type="submission" date="2022-11" db="UniProtKB">
        <authorList>
            <consortium name="WormBaseParasite"/>
        </authorList>
    </citation>
    <scope>IDENTIFICATION</scope>
</reference>
<dbReference type="GO" id="GO:0005525">
    <property type="term" value="F:GTP binding"/>
    <property type="evidence" value="ECO:0007669"/>
    <property type="project" value="UniProtKB-KW"/>
</dbReference>
<dbReference type="PANTHER" id="PTHR24070">
    <property type="entry name" value="RAS, DI-RAS, AND RHEB FAMILY MEMBERS OF SMALL GTPASE SUPERFAMILY"/>
    <property type="match status" value="1"/>
</dbReference>
<dbReference type="SMART" id="SM00174">
    <property type="entry name" value="RHO"/>
    <property type="match status" value="1"/>
</dbReference>
<dbReference type="Pfam" id="PF00071">
    <property type="entry name" value="Ras"/>
    <property type="match status" value="1"/>
</dbReference>
<evidence type="ECO:0000313" key="3">
    <source>
        <dbReference type="Proteomes" id="UP000887565"/>
    </source>
</evidence>
<proteinExistence type="predicted"/>
<keyword evidence="2" id="KW-0342">GTP-binding</keyword>
<dbReference type="InterPro" id="IPR027417">
    <property type="entry name" value="P-loop_NTPase"/>
</dbReference>
<dbReference type="PRINTS" id="PR00449">
    <property type="entry name" value="RASTRNSFRMNG"/>
</dbReference>
<dbReference type="AlphaFoldDB" id="A0A915JGQ6"/>
<accession>A0A915JGQ6</accession>